<evidence type="ECO:0000313" key="6">
    <source>
        <dbReference type="Proteomes" id="UP000011074"/>
    </source>
</evidence>
<keyword evidence="3" id="KW-0687">Ribonucleoprotein</keyword>
<feature type="domain" description="S1 motif" evidence="4">
    <location>
        <begin position="1"/>
        <end position="59"/>
    </location>
</feature>
<dbReference type="PANTHER" id="PTHR10724">
    <property type="entry name" value="30S RIBOSOMAL PROTEIN S1"/>
    <property type="match status" value="1"/>
</dbReference>
<proteinExistence type="inferred from homology"/>
<dbReference type="GO" id="GO:0022627">
    <property type="term" value="C:cytosolic small ribosomal subunit"/>
    <property type="evidence" value="ECO:0007669"/>
    <property type="project" value="TreeGrafter"/>
</dbReference>
<evidence type="ECO:0000256" key="3">
    <source>
        <dbReference type="ARBA" id="ARBA00023274"/>
    </source>
</evidence>
<feature type="domain" description="S1 motif" evidence="4">
    <location>
        <begin position="75"/>
        <end position="138"/>
    </location>
</feature>
<dbReference type="InterPro" id="IPR012340">
    <property type="entry name" value="NA-bd_OB-fold"/>
</dbReference>
<reference evidence="5" key="1">
    <citation type="submission" date="2012-12" db="EMBL/GenBank/DDBJ databases">
        <authorList>
            <person name="Pethick F.E."/>
            <person name="MacFadyen A.C."/>
            <person name="Tang Z."/>
            <person name="Sangal V."/>
            <person name="Tze-Tze L."/>
            <person name="Chu J."/>
            <person name="Guo M."/>
            <person name="Kirby R."/>
            <person name="Hoskisson P.A."/>
            <person name="Herron P.R."/>
            <person name="Hunter I.S."/>
        </authorList>
    </citation>
    <scope>NUCLEOTIDE SEQUENCE</scope>
    <source>
        <strain evidence="5">ATCC 10970</strain>
    </source>
</reference>
<name>A0A8A1UUI3_STRR1</name>
<dbReference type="PANTHER" id="PTHR10724:SF7">
    <property type="entry name" value="SMALL RIBOSOMAL SUBUNIT PROTEIN BS1C"/>
    <property type="match status" value="1"/>
</dbReference>
<evidence type="ECO:0000256" key="1">
    <source>
        <dbReference type="ARBA" id="ARBA00006767"/>
    </source>
</evidence>
<organism evidence="5 6">
    <name type="scientific">Streptomyces rimosus subsp. rimosus (strain ATCC 10970 / DSM 40260 / JCM 4667 / NRRL 2234)</name>
    <dbReference type="NCBI Taxonomy" id="1265868"/>
    <lineage>
        <taxon>Bacteria</taxon>
        <taxon>Bacillati</taxon>
        <taxon>Actinomycetota</taxon>
        <taxon>Actinomycetes</taxon>
        <taxon>Kitasatosporales</taxon>
        <taxon>Streptomycetaceae</taxon>
        <taxon>Streptomyces</taxon>
    </lineage>
</organism>
<accession>A0A8A1UUI3</accession>
<dbReference type="Gene3D" id="2.40.50.140">
    <property type="entry name" value="Nucleic acid-binding proteins"/>
    <property type="match status" value="2"/>
</dbReference>
<dbReference type="GO" id="GO:0003729">
    <property type="term" value="F:mRNA binding"/>
    <property type="evidence" value="ECO:0007669"/>
    <property type="project" value="TreeGrafter"/>
</dbReference>
<dbReference type="SMART" id="SM00316">
    <property type="entry name" value="S1"/>
    <property type="match status" value="2"/>
</dbReference>
<evidence type="ECO:0000256" key="2">
    <source>
        <dbReference type="ARBA" id="ARBA00022980"/>
    </source>
</evidence>
<dbReference type="AlphaFoldDB" id="A0A8A1UUI3"/>
<dbReference type="EMBL" id="CP048261">
    <property type="protein sequence ID" value="QST82224.1"/>
    <property type="molecule type" value="Genomic_DNA"/>
</dbReference>
<evidence type="ECO:0000313" key="5">
    <source>
        <dbReference type="EMBL" id="QST82224.1"/>
    </source>
</evidence>
<dbReference type="Proteomes" id="UP000011074">
    <property type="component" value="Chromosome"/>
</dbReference>
<dbReference type="InterPro" id="IPR003029">
    <property type="entry name" value="S1_domain"/>
</dbReference>
<dbReference type="GO" id="GO:0006412">
    <property type="term" value="P:translation"/>
    <property type="evidence" value="ECO:0007669"/>
    <property type="project" value="TreeGrafter"/>
</dbReference>
<gene>
    <name evidence="5" type="ORF">SRIM_020540</name>
</gene>
<sequence length="139" mass="15306">MTDFGAFIDLDGVTGFVTVPNLTWDRIDHPSQAVQTGEEIIVVVLGVDPDRHQPYLSIKDLQPDPFIAFARSNLDAILTGTITKIAPVGIFVRLERSIIGFLPASEAPRDQNFAVNDEMTVKVTSISITDRQVILSLDR</sequence>
<reference evidence="5" key="3">
    <citation type="journal article" date="2021" name="bioRxiv">
        <title>Bilateral symmetry of linear streptomycete chromosomes.</title>
        <authorList>
            <person name="Algora-Gallardo L."/>
            <person name="Schniete J.K."/>
            <person name="Mark D.R."/>
            <person name="Hunter I.S."/>
            <person name="Herron P.R."/>
        </authorList>
    </citation>
    <scope>NUCLEOTIDE SEQUENCE</scope>
    <source>
        <strain evidence="5">ATCC 10970</strain>
    </source>
</reference>
<comment type="similarity">
    <text evidence="1">Belongs to the bacterial ribosomal protein bS1 family.</text>
</comment>
<dbReference type="Pfam" id="PF00575">
    <property type="entry name" value="S1"/>
    <property type="match status" value="2"/>
</dbReference>
<dbReference type="GO" id="GO:0003735">
    <property type="term" value="F:structural constituent of ribosome"/>
    <property type="evidence" value="ECO:0007669"/>
    <property type="project" value="TreeGrafter"/>
</dbReference>
<dbReference type="SUPFAM" id="SSF50249">
    <property type="entry name" value="Nucleic acid-binding proteins"/>
    <property type="match status" value="2"/>
</dbReference>
<keyword evidence="2" id="KW-0689">Ribosomal protein</keyword>
<dbReference type="PROSITE" id="PS50126">
    <property type="entry name" value="S1"/>
    <property type="match status" value="2"/>
</dbReference>
<evidence type="ECO:0000259" key="4">
    <source>
        <dbReference type="PROSITE" id="PS50126"/>
    </source>
</evidence>
<protein>
    <submittedName>
        <fullName evidence="5">S1 RNA-binding domain-containing protein</fullName>
    </submittedName>
</protein>
<reference evidence="5" key="2">
    <citation type="submission" date="2020-01" db="EMBL/GenBank/DDBJ databases">
        <authorList>
            <person name="Algora L."/>
            <person name="Schniete J.K."/>
            <person name="MacFadyen A."/>
            <person name="Hoskisson P.A."/>
            <person name="Hunter I.S."/>
            <person name="Herron P.R."/>
        </authorList>
    </citation>
    <scope>NUCLEOTIDE SEQUENCE</scope>
    <source>
        <strain evidence="5">ATCC 10970</strain>
    </source>
</reference>
<dbReference type="InterPro" id="IPR050437">
    <property type="entry name" value="Ribos_protein_bS1-like"/>
</dbReference>